<dbReference type="Pfam" id="PF00209">
    <property type="entry name" value="SNF"/>
    <property type="match status" value="2"/>
</dbReference>
<dbReference type="GO" id="GO:0015378">
    <property type="term" value="F:sodium:chloride symporter activity"/>
    <property type="evidence" value="ECO:0007669"/>
    <property type="project" value="UniProtKB-ARBA"/>
</dbReference>
<keyword evidence="3" id="KW-1003">Cell membrane</keyword>
<evidence type="ECO:0000256" key="5">
    <source>
        <dbReference type="ARBA" id="ARBA00022723"/>
    </source>
</evidence>
<evidence type="ECO:0000256" key="11">
    <source>
        <dbReference type="ARBA" id="ARBA00023157"/>
    </source>
</evidence>
<feature type="transmembrane region" description="Helical" evidence="14">
    <location>
        <begin position="176"/>
        <end position="194"/>
    </location>
</feature>
<evidence type="ECO:0000313" key="16">
    <source>
        <dbReference type="WBParaSite" id="maker-unitig_22227-snap-gene-0.2-mRNA-1"/>
    </source>
</evidence>
<protein>
    <submittedName>
        <fullName evidence="16">Aa_trans domain-containing protein</fullName>
    </submittedName>
</protein>
<dbReference type="AlphaFoldDB" id="A0A1I8F6A0"/>
<dbReference type="SUPFAM" id="SSF161070">
    <property type="entry name" value="SNF-like"/>
    <property type="match status" value="1"/>
</dbReference>
<reference evidence="16" key="1">
    <citation type="submission" date="2016-11" db="UniProtKB">
        <authorList>
            <consortium name="WormBaseParasite"/>
        </authorList>
    </citation>
    <scope>IDENTIFICATION</scope>
</reference>
<evidence type="ECO:0000256" key="2">
    <source>
        <dbReference type="ARBA" id="ARBA00022448"/>
    </source>
</evidence>
<dbReference type="GO" id="GO:0006836">
    <property type="term" value="P:neurotransmitter transport"/>
    <property type="evidence" value="ECO:0007669"/>
    <property type="project" value="UniProtKB-KW"/>
</dbReference>
<keyword evidence="7" id="KW-0769">Symport</keyword>
<evidence type="ECO:0000256" key="6">
    <source>
        <dbReference type="ARBA" id="ARBA00022775"/>
    </source>
</evidence>
<keyword evidence="9 13" id="KW-0915">Sodium</keyword>
<evidence type="ECO:0000256" key="1">
    <source>
        <dbReference type="ARBA" id="ARBA00004651"/>
    </source>
</evidence>
<evidence type="ECO:0000256" key="14">
    <source>
        <dbReference type="SAM" id="Phobius"/>
    </source>
</evidence>
<evidence type="ECO:0000313" key="15">
    <source>
        <dbReference type="Proteomes" id="UP000095280"/>
    </source>
</evidence>
<evidence type="ECO:0000256" key="3">
    <source>
        <dbReference type="ARBA" id="ARBA00022475"/>
    </source>
</evidence>
<evidence type="ECO:0000256" key="13">
    <source>
        <dbReference type="PIRSR" id="PIRSR600175-1"/>
    </source>
</evidence>
<keyword evidence="2" id="KW-0813">Transport</keyword>
<keyword evidence="12" id="KW-0325">Glycoprotein</keyword>
<dbReference type="PANTHER" id="PTHR11616">
    <property type="entry name" value="SODIUM/CHLORIDE DEPENDENT TRANSPORTER"/>
    <property type="match status" value="1"/>
</dbReference>
<feature type="transmembrane region" description="Helical" evidence="14">
    <location>
        <begin position="203"/>
        <end position="223"/>
    </location>
</feature>
<keyword evidence="4 14" id="KW-0812">Transmembrane</keyword>
<comment type="subcellular location">
    <subcellularLocation>
        <location evidence="1">Cell membrane</location>
        <topology evidence="1">Multi-pass membrane protein</topology>
    </subcellularLocation>
</comment>
<dbReference type="GO" id="GO:0008504">
    <property type="term" value="F:monoamine transmembrane transporter activity"/>
    <property type="evidence" value="ECO:0007669"/>
    <property type="project" value="UniProtKB-ARBA"/>
</dbReference>
<dbReference type="GO" id="GO:0005886">
    <property type="term" value="C:plasma membrane"/>
    <property type="evidence" value="ECO:0007669"/>
    <property type="project" value="UniProtKB-SubCell"/>
</dbReference>
<dbReference type="PANTHER" id="PTHR11616:SF320">
    <property type="entry name" value="SODIUM-DEPENDENT NORADRENALINE TRANSPORTER"/>
    <property type="match status" value="1"/>
</dbReference>
<dbReference type="GO" id="GO:0046872">
    <property type="term" value="F:metal ion binding"/>
    <property type="evidence" value="ECO:0007669"/>
    <property type="project" value="UniProtKB-KW"/>
</dbReference>
<sequence length="246" mass="27431">AEQTYFRQFAAAASSAPAAAAAFSQEAVRVRAVALWIRHRLGNVWAGSLPVLKYGGRRLPHPLHRVQHIQAMPRCFTWRSAWARAQQAGCIQVWTCHRLARGIGVAQCLLGIGMFYYNVMVGWCIFFFFNSFTAGELPWMTCGQRLQHAMVPHGGQRGLLAVHQSPNIETLGRPRFVLVACIFIAYAIIFFALWRGIKSSGKVVYITATMPVLLLVILLINGVQLPGATKGIDYYIRPDVSKIDLF</sequence>
<dbReference type="Proteomes" id="UP000095280">
    <property type="component" value="Unplaced"/>
</dbReference>
<dbReference type="InterPro" id="IPR037272">
    <property type="entry name" value="SNS_sf"/>
</dbReference>
<proteinExistence type="predicted"/>
<feature type="binding site" evidence="13">
    <location>
        <position position="43"/>
    </location>
    <ligand>
        <name>Na(+)</name>
        <dbReference type="ChEBI" id="CHEBI:29101"/>
        <label>1</label>
    </ligand>
</feature>
<keyword evidence="10 14" id="KW-0472">Membrane</keyword>
<name>A0A1I8F6A0_9PLAT</name>
<evidence type="ECO:0000256" key="9">
    <source>
        <dbReference type="ARBA" id="ARBA00023053"/>
    </source>
</evidence>
<evidence type="ECO:0000256" key="12">
    <source>
        <dbReference type="ARBA" id="ARBA00023180"/>
    </source>
</evidence>
<dbReference type="GO" id="GO:0006865">
    <property type="term" value="P:amino acid transport"/>
    <property type="evidence" value="ECO:0007669"/>
    <property type="project" value="TreeGrafter"/>
</dbReference>
<keyword evidence="6" id="KW-0532">Neurotransmitter transport</keyword>
<keyword evidence="11" id="KW-1015">Disulfide bond</keyword>
<evidence type="ECO:0000256" key="8">
    <source>
        <dbReference type="ARBA" id="ARBA00022989"/>
    </source>
</evidence>
<organism evidence="15 16">
    <name type="scientific">Macrostomum lignano</name>
    <dbReference type="NCBI Taxonomy" id="282301"/>
    <lineage>
        <taxon>Eukaryota</taxon>
        <taxon>Metazoa</taxon>
        <taxon>Spiralia</taxon>
        <taxon>Lophotrochozoa</taxon>
        <taxon>Platyhelminthes</taxon>
        <taxon>Rhabditophora</taxon>
        <taxon>Macrostomorpha</taxon>
        <taxon>Macrostomida</taxon>
        <taxon>Macrostomidae</taxon>
        <taxon>Macrostomum</taxon>
    </lineage>
</organism>
<evidence type="ECO:0000256" key="10">
    <source>
        <dbReference type="ARBA" id="ARBA00023136"/>
    </source>
</evidence>
<dbReference type="PRINTS" id="PR00176">
    <property type="entry name" value="NANEUSMPORT"/>
</dbReference>
<keyword evidence="15" id="KW-1185">Reference proteome</keyword>
<accession>A0A1I8F6A0</accession>
<feature type="transmembrane region" description="Helical" evidence="14">
    <location>
        <begin position="108"/>
        <end position="129"/>
    </location>
</feature>
<dbReference type="InterPro" id="IPR000175">
    <property type="entry name" value="Na/ntran_symport"/>
</dbReference>
<evidence type="ECO:0000256" key="4">
    <source>
        <dbReference type="ARBA" id="ARBA00022692"/>
    </source>
</evidence>
<keyword evidence="5 13" id="KW-0479">Metal-binding</keyword>
<evidence type="ECO:0000256" key="7">
    <source>
        <dbReference type="ARBA" id="ARBA00022847"/>
    </source>
</evidence>
<dbReference type="GO" id="GO:0090493">
    <property type="term" value="P:catecholamine uptake"/>
    <property type="evidence" value="ECO:0007669"/>
    <property type="project" value="UniProtKB-ARBA"/>
</dbReference>
<keyword evidence="8 14" id="KW-1133">Transmembrane helix</keyword>
<dbReference type="PROSITE" id="PS50267">
    <property type="entry name" value="NA_NEUROTRAN_SYMP_3"/>
    <property type="match status" value="1"/>
</dbReference>
<dbReference type="WBParaSite" id="maker-unitig_22227-snap-gene-0.2-mRNA-1">
    <property type="protein sequence ID" value="maker-unitig_22227-snap-gene-0.2-mRNA-1"/>
    <property type="gene ID" value="maker-unitig_22227-snap-gene-0.2"/>
</dbReference>